<keyword evidence="3 6" id="KW-0812">Transmembrane</keyword>
<evidence type="ECO:0000256" key="5">
    <source>
        <dbReference type="ARBA" id="ARBA00023136"/>
    </source>
</evidence>
<comment type="subcellular location">
    <subcellularLocation>
        <location evidence="1">Membrane</location>
        <topology evidence="1">Multi-pass membrane protein</topology>
    </subcellularLocation>
</comment>
<proteinExistence type="inferred from homology"/>
<organism evidence="7 8">
    <name type="scientific">Halococcus hamelinensis 100A6</name>
    <dbReference type="NCBI Taxonomy" id="1132509"/>
    <lineage>
        <taxon>Archaea</taxon>
        <taxon>Methanobacteriati</taxon>
        <taxon>Methanobacteriota</taxon>
        <taxon>Stenosarchaea group</taxon>
        <taxon>Halobacteria</taxon>
        <taxon>Halobacteriales</taxon>
        <taxon>Halococcaceae</taxon>
        <taxon>Halococcus</taxon>
    </lineage>
</organism>
<feature type="transmembrane region" description="Helical" evidence="6">
    <location>
        <begin position="393"/>
        <end position="415"/>
    </location>
</feature>
<name>M0LRJ2_9EURY</name>
<dbReference type="PATRIC" id="fig|1132509.6.peg.3623"/>
<feature type="transmembrane region" description="Helical" evidence="6">
    <location>
        <begin position="101"/>
        <end position="119"/>
    </location>
</feature>
<feature type="transmembrane region" description="Helical" evidence="6">
    <location>
        <begin position="185"/>
        <end position="203"/>
    </location>
</feature>
<dbReference type="GO" id="GO:0016020">
    <property type="term" value="C:membrane"/>
    <property type="evidence" value="ECO:0007669"/>
    <property type="project" value="UniProtKB-SubCell"/>
</dbReference>
<feature type="transmembrane region" description="Helical" evidence="6">
    <location>
        <begin position="21"/>
        <end position="54"/>
    </location>
</feature>
<keyword evidence="8" id="KW-1185">Reference proteome</keyword>
<feature type="transmembrane region" description="Helical" evidence="6">
    <location>
        <begin position="436"/>
        <end position="463"/>
    </location>
</feature>
<reference evidence="7 8" key="1">
    <citation type="journal article" date="2014" name="PLoS Genet.">
        <title>Phylogenetically driven sequencing of extremely halophilic archaea reveals strategies for static and dynamic osmo-response.</title>
        <authorList>
            <person name="Becker E.A."/>
            <person name="Seitzer P.M."/>
            <person name="Tritt A."/>
            <person name="Larsen D."/>
            <person name="Krusor M."/>
            <person name="Yao A.I."/>
            <person name="Wu D."/>
            <person name="Madern D."/>
            <person name="Eisen J.A."/>
            <person name="Darling A.E."/>
            <person name="Facciotti M.T."/>
        </authorList>
    </citation>
    <scope>NUCLEOTIDE SEQUENCE [LARGE SCALE GENOMIC DNA]</scope>
    <source>
        <strain evidence="7 8">100A6</strain>
    </source>
</reference>
<dbReference type="InterPro" id="IPR002794">
    <property type="entry name" value="DUF92_TMEM19"/>
</dbReference>
<gene>
    <name evidence="7" type="ORF">C447_15606</name>
</gene>
<protein>
    <recommendedName>
        <fullName evidence="9">DUF92 domain-containing protein</fullName>
    </recommendedName>
</protein>
<accession>M0LRJ2</accession>
<comment type="similarity">
    <text evidence="2">Belongs to the TMEM19 family.</text>
</comment>
<dbReference type="Pfam" id="PF01940">
    <property type="entry name" value="DUF92"/>
    <property type="match status" value="1"/>
</dbReference>
<evidence type="ECO:0000313" key="7">
    <source>
        <dbReference type="EMBL" id="EMA36212.1"/>
    </source>
</evidence>
<evidence type="ECO:0000256" key="4">
    <source>
        <dbReference type="ARBA" id="ARBA00022989"/>
    </source>
</evidence>
<feature type="transmembrane region" description="Helical" evidence="6">
    <location>
        <begin position="364"/>
        <end position="387"/>
    </location>
</feature>
<dbReference type="eggNOG" id="arCOG02245">
    <property type="taxonomic scope" value="Archaea"/>
</dbReference>
<feature type="transmembrane region" description="Helical" evidence="6">
    <location>
        <begin position="239"/>
        <end position="272"/>
    </location>
</feature>
<dbReference type="PANTHER" id="PTHR13353:SF5">
    <property type="entry name" value="TRANSMEMBRANE PROTEIN 19"/>
    <property type="match status" value="1"/>
</dbReference>
<feature type="transmembrane region" description="Helical" evidence="6">
    <location>
        <begin position="293"/>
        <end position="313"/>
    </location>
</feature>
<evidence type="ECO:0000313" key="8">
    <source>
        <dbReference type="Proteomes" id="UP000011566"/>
    </source>
</evidence>
<evidence type="ECO:0000256" key="3">
    <source>
        <dbReference type="ARBA" id="ARBA00022692"/>
    </source>
</evidence>
<feature type="transmembrane region" description="Helical" evidence="6">
    <location>
        <begin position="125"/>
        <end position="147"/>
    </location>
</feature>
<dbReference type="EMBL" id="AOMB01000042">
    <property type="protein sequence ID" value="EMA36212.1"/>
    <property type="molecule type" value="Genomic_DNA"/>
</dbReference>
<evidence type="ECO:0000256" key="2">
    <source>
        <dbReference type="ARBA" id="ARBA00009012"/>
    </source>
</evidence>
<evidence type="ECO:0000256" key="6">
    <source>
        <dbReference type="SAM" id="Phobius"/>
    </source>
</evidence>
<sequence>MVIGEKTASDRAVNRRVRRAGGFAVVGALALAAPALGPASAAPFVVVAGLAAFVVDDGPVFEVFARPGEHEEHTLYGLVGFSLAAAGLGLLVALFDLPLSVFLVSVLVLSAGDLAEAVAEGYRSAAFATTAFVVVGAAAGLAGQLLVGLATPDLASRPAFVAFLAASAALVAALVRTALSPRDDALVLFSAGLTVWLLTALPIDPSPAKVLAAVVVSAGFGGLAYALGVASVSGMLTGVLAALVMVVLGGFGWFALLIAFFGVGGLSTRFGYDRKQERGLAEANGGARGSANVLANAAVALAAVVGYAASPLFSMPRAIFLYVFAGSLAAAMADTLSSEVGGLFDTPRLVTTLEPVPPGTDGGVTWQGGLAGVGGAALVAGLAVLALGTSPAGALVICAAGVVGTLVDSLLGALVENHRIDAVVGRLAPDLGERRVGNTAVNFLTTLIAAVVCAALAVVVGLAPL</sequence>
<dbReference type="Proteomes" id="UP000011566">
    <property type="component" value="Unassembled WGS sequence"/>
</dbReference>
<keyword evidence="4 6" id="KW-1133">Transmembrane helix</keyword>
<evidence type="ECO:0000256" key="1">
    <source>
        <dbReference type="ARBA" id="ARBA00004141"/>
    </source>
</evidence>
<evidence type="ECO:0008006" key="9">
    <source>
        <dbReference type="Google" id="ProtNLM"/>
    </source>
</evidence>
<feature type="transmembrane region" description="Helical" evidence="6">
    <location>
        <begin position="319"/>
        <end position="344"/>
    </location>
</feature>
<dbReference type="PANTHER" id="PTHR13353">
    <property type="entry name" value="TRANSMEMBRANE PROTEIN 19"/>
    <property type="match status" value="1"/>
</dbReference>
<keyword evidence="5 6" id="KW-0472">Membrane</keyword>
<comment type="caution">
    <text evidence="7">The sequence shown here is derived from an EMBL/GenBank/DDBJ whole genome shotgun (WGS) entry which is preliminary data.</text>
</comment>
<feature type="transmembrane region" description="Helical" evidence="6">
    <location>
        <begin position="159"/>
        <end position="179"/>
    </location>
</feature>
<feature type="transmembrane region" description="Helical" evidence="6">
    <location>
        <begin position="210"/>
        <end position="233"/>
    </location>
</feature>
<dbReference type="AlphaFoldDB" id="M0LRJ2"/>